<dbReference type="AlphaFoldDB" id="Q6IIA2"/>
<gene>
    <name evidence="2" type="ORF">HDC19233</name>
</gene>
<evidence type="ECO:0000256" key="1">
    <source>
        <dbReference type="SAM" id="MobiDB-lite"/>
    </source>
</evidence>
<feature type="region of interest" description="Disordered" evidence="1">
    <location>
        <begin position="1"/>
        <end position="23"/>
    </location>
</feature>
<name>Q6IIA2_DROME</name>
<evidence type="ECO:0000313" key="2">
    <source>
        <dbReference type="EMBL" id="DAA03364.1"/>
    </source>
</evidence>
<feature type="compositionally biased region" description="Low complexity" evidence="1">
    <location>
        <begin position="9"/>
        <end position="23"/>
    </location>
</feature>
<protein>
    <submittedName>
        <fullName evidence="2">HDC19233</fullName>
    </submittedName>
</protein>
<sequence>MGQGALQKTTQHPTSPPTTTHHPILNPLADFNRVLGAHFNARRFQLTVATATQHERQMHCKRAVGEFWGLDGWICVDSVGSGWLEWVGLHPNHLQPRKSSANVAPPARLAPPTGKCKGNAQLNNVRTGVHYTFAAFALAFMGVACPPLHGHTLILILILSPSPCPFAYPFGSASSSLSSSMLMPHPHPMDGESASGKCLP</sequence>
<proteinExistence type="predicted"/>
<dbReference type="EMBL" id="BK003164">
    <property type="protein sequence ID" value="DAA03364.1"/>
    <property type="molecule type" value="Genomic_DNA"/>
</dbReference>
<organism evidence="2">
    <name type="scientific">Drosophila melanogaster</name>
    <name type="common">Fruit fly</name>
    <dbReference type="NCBI Taxonomy" id="7227"/>
    <lineage>
        <taxon>Eukaryota</taxon>
        <taxon>Metazoa</taxon>
        <taxon>Ecdysozoa</taxon>
        <taxon>Arthropoda</taxon>
        <taxon>Hexapoda</taxon>
        <taxon>Insecta</taxon>
        <taxon>Pterygota</taxon>
        <taxon>Neoptera</taxon>
        <taxon>Endopterygota</taxon>
        <taxon>Diptera</taxon>
        <taxon>Brachycera</taxon>
        <taxon>Muscomorpha</taxon>
        <taxon>Ephydroidea</taxon>
        <taxon>Drosophilidae</taxon>
        <taxon>Drosophila</taxon>
        <taxon>Sophophora</taxon>
    </lineage>
</organism>
<reference evidence="2" key="1">
    <citation type="journal article" date="2003" name="Genome Biol.">
        <title>An integrated gene annotation and transcriptional profiling approach towards the full gene content of the Drosophila genome.</title>
        <authorList>
            <person name="Hild M."/>
            <person name="Beckmann B."/>
            <person name="Haas S.A."/>
            <person name="Koch B."/>
            <person name="Solovyev V."/>
            <person name="Busold C."/>
            <person name="Fellenberg K."/>
            <person name="Boutros M."/>
            <person name="Vingron M."/>
            <person name="Sauer F."/>
            <person name="Hoheisel J.D."/>
            <person name="Paro R."/>
        </authorList>
    </citation>
    <scope>NUCLEOTIDE SEQUENCE</scope>
</reference>
<accession>Q6IIA2</accession>